<dbReference type="EMBL" id="BA000002">
    <property type="protein sequence ID" value="BAF34798.1"/>
    <property type="molecule type" value="Genomic_DNA"/>
</dbReference>
<dbReference type="EnsemblBacteria" id="BAF34798">
    <property type="protein sequence ID" value="BAF34798"/>
    <property type="gene ID" value="APE_1558b"/>
</dbReference>
<gene>
    <name evidence="2" type="ordered locus">APE_1558b</name>
</gene>
<name>Q05E03_AERPE</name>
<dbReference type="InterPro" id="IPR035093">
    <property type="entry name" value="RelE/ParE_toxin_dom_sf"/>
</dbReference>
<keyword evidence="3" id="KW-1185">Reference proteome</keyword>
<dbReference type="Gene3D" id="3.30.2310.20">
    <property type="entry name" value="RelE-like"/>
    <property type="match status" value="1"/>
</dbReference>
<evidence type="ECO:0000256" key="1">
    <source>
        <dbReference type="ARBA" id="ARBA00022649"/>
    </source>
</evidence>
<dbReference type="eggNOG" id="arCOG01663">
    <property type="taxonomic scope" value="Archaea"/>
</dbReference>
<dbReference type="Proteomes" id="UP000002518">
    <property type="component" value="Chromosome"/>
</dbReference>
<accession>Q05E03</accession>
<protein>
    <submittedName>
        <fullName evidence="2">Uncharacterized protein</fullName>
    </submittedName>
</protein>
<dbReference type="PANTHER" id="PTHR35601:SF1">
    <property type="entry name" value="TOXIN RELE"/>
    <property type="match status" value="1"/>
</dbReference>
<dbReference type="GeneID" id="1445564"/>
<dbReference type="STRING" id="272557.APE_1558b"/>
<dbReference type="KEGG" id="ape:APE_1558b"/>
<dbReference type="SUPFAM" id="SSF143011">
    <property type="entry name" value="RelE-like"/>
    <property type="match status" value="1"/>
</dbReference>
<dbReference type="AlphaFoldDB" id="Q05E03"/>
<dbReference type="Pfam" id="PF05016">
    <property type="entry name" value="ParE_toxin"/>
    <property type="match status" value="1"/>
</dbReference>
<evidence type="ECO:0000313" key="3">
    <source>
        <dbReference type="Proteomes" id="UP000002518"/>
    </source>
</evidence>
<dbReference type="InterPro" id="IPR007712">
    <property type="entry name" value="RelE/ParE_toxin"/>
</dbReference>
<dbReference type="PANTHER" id="PTHR35601">
    <property type="entry name" value="TOXIN RELE"/>
    <property type="match status" value="1"/>
</dbReference>
<reference evidence="2 3" key="1">
    <citation type="journal article" date="1999" name="DNA Res.">
        <title>Complete genome sequence of an aerobic hyper-thermophilic crenarchaeon, Aeropyrum pernix K1.</title>
        <authorList>
            <person name="Kawarabayasi Y."/>
            <person name="Hino Y."/>
            <person name="Horikawa H."/>
            <person name="Yamazaki S."/>
            <person name="Haikawa Y."/>
            <person name="Jin-no K."/>
            <person name="Takahashi M."/>
            <person name="Sekine M."/>
            <person name="Baba S."/>
            <person name="Ankai A."/>
            <person name="Kosugi H."/>
            <person name="Hosoyama A."/>
            <person name="Fukui S."/>
            <person name="Nagai Y."/>
            <person name="Nishijima K."/>
            <person name="Nakazawa H."/>
            <person name="Takamiya M."/>
            <person name="Masuda S."/>
            <person name="Funahashi T."/>
            <person name="Tanaka T."/>
            <person name="Kudoh Y."/>
            <person name="Yamazaki J."/>
            <person name="Kushida N."/>
            <person name="Oguchi A."/>
            <person name="Aoki K."/>
            <person name="Kubota K."/>
            <person name="Nakamura Y."/>
            <person name="Nomura N."/>
            <person name="Sako Y."/>
            <person name="Kikuchi H."/>
        </authorList>
    </citation>
    <scope>NUCLEOTIDE SEQUENCE [LARGE SCALE GENOMIC DNA]</scope>
    <source>
        <strain evidence="3">ATCC 700893 / DSM 11879 / JCM 9820 / NBRC 100138 / K1</strain>
    </source>
</reference>
<dbReference type="RefSeq" id="WP_010866446.1">
    <property type="nucleotide sequence ID" value="NC_000854.2"/>
</dbReference>
<sequence length="94" mass="11307">MTEVYIESSAKRDLKRLPKHIVQWVLNTVEELEENPFIGERLHLPASLHGLYCFKLRRGDYRLVYCYVPNRDTVYIIAVGHRGEIYEKFRRRIK</sequence>
<organism evidence="2 3">
    <name type="scientific">Aeropyrum pernix (strain ATCC 700893 / DSM 11879 / JCM 9820 / NBRC 100138 / K1)</name>
    <dbReference type="NCBI Taxonomy" id="272557"/>
    <lineage>
        <taxon>Archaea</taxon>
        <taxon>Thermoproteota</taxon>
        <taxon>Thermoprotei</taxon>
        <taxon>Desulfurococcales</taxon>
        <taxon>Desulfurococcaceae</taxon>
        <taxon>Aeropyrum</taxon>
    </lineage>
</organism>
<keyword evidence="1" id="KW-1277">Toxin-antitoxin system</keyword>
<proteinExistence type="predicted"/>
<evidence type="ECO:0000313" key="2">
    <source>
        <dbReference type="EMBL" id="BAF34798.1"/>
    </source>
</evidence>